<keyword evidence="1" id="KW-0812">Transmembrane</keyword>
<keyword evidence="1" id="KW-0472">Membrane</keyword>
<proteinExistence type="predicted"/>
<dbReference type="Proteomes" id="UP000037035">
    <property type="component" value="Unassembled WGS sequence"/>
</dbReference>
<dbReference type="AlphaFoldDB" id="A0A0L6UHI8"/>
<evidence type="ECO:0000313" key="2">
    <source>
        <dbReference type="EMBL" id="KNZ48014.1"/>
    </source>
</evidence>
<evidence type="ECO:0000256" key="1">
    <source>
        <dbReference type="SAM" id="Phobius"/>
    </source>
</evidence>
<feature type="transmembrane region" description="Helical" evidence="1">
    <location>
        <begin position="100"/>
        <end position="118"/>
    </location>
</feature>
<feature type="non-terminal residue" evidence="2">
    <location>
        <position position="1"/>
    </location>
</feature>
<keyword evidence="3" id="KW-1185">Reference proteome</keyword>
<organism evidence="2 3">
    <name type="scientific">Puccinia sorghi</name>
    <dbReference type="NCBI Taxonomy" id="27349"/>
    <lineage>
        <taxon>Eukaryota</taxon>
        <taxon>Fungi</taxon>
        <taxon>Dikarya</taxon>
        <taxon>Basidiomycota</taxon>
        <taxon>Pucciniomycotina</taxon>
        <taxon>Pucciniomycetes</taxon>
        <taxon>Pucciniales</taxon>
        <taxon>Pucciniaceae</taxon>
        <taxon>Puccinia</taxon>
    </lineage>
</organism>
<dbReference type="EMBL" id="LAVV01011243">
    <property type="protein sequence ID" value="KNZ48014.1"/>
    <property type="molecule type" value="Genomic_DNA"/>
</dbReference>
<keyword evidence="1" id="KW-1133">Transmembrane helix</keyword>
<name>A0A0L6UHI8_9BASI</name>
<reference evidence="2 3" key="1">
    <citation type="submission" date="2015-08" db="EMBL/GenBank/DDBJ databases">
        <title>Next Generation Sequencing and Analysis of the Genome of Puccinia sorghi L Schw, the Causal Agent of Maize Common Rust.</title>
        <authorList>
            <person name="Rochi L."/>
            <person name="Burguener G."/>
            <person name="Darino M."/>
            <person name="Turjanski A."/>
            <person name="Kreff E."/>
            <person name="Dieguez M.J."/>
            <person name="Sacco F."/>
        </authorList>
    </citation>
    <scope>NUCLEOTIDE SEQUENCE [LARGE SCALE GENOMIC DNA]</scope>
    <source>
        <strain evidence="2 3">RO10H11247</strain>
    </source>
</reference>
<protein>
    <submittedName>
        <fullName evidence="2">Uncharacterized protein</fullName>
    </submittedName>
</protein>
<sequence length="241" mass="27566">LTLLRTPHDFCETSVKAAPLPQSRLSNLTGFEHVFFKILLLPIFHSLDLSRFPQERRSSAGSILNPQEQITCTRLFIFTSLFLCRHLLSSFKVLSFSSAVRFFLFFLIFVFSCCLHHHQHFISLFKTSHFLFFTSLSGMPSVSIFFLSSVLLLLILIFISIQTCQGCPQLGNYLQPPHLYKVNCVDDFSARKFTLISCTMALGPGQNWKRVTECSPPICIEYSLVSLRRTVRIVSIFLNPQ</sequence>
<comment type="caution">
    <text evidence="2">The sequence shown here is derived from an EMBL/GenBank/DDBJ whole genome shotgun (WGS) entry which is preliminary data.</text>
</comment>
<evidence type="ECO:0000313" key="3">
    <source>
        <dbReference type="Proteomes" id="UP000037035"/>
    </source>
</evidence>
<accession>A0A0L6UHI8</accession>
<gene>
    <name evidence="2" type="ORF">VP01_5972g1</name>
</gene>
<dbReference type="VEuPathDB" id="FungiDB:VP01_5972g1"/>
<feature type="transmembrane region" description="Helical" evidence="1">
    <location>
        <begin position="130"/>
        <end position="159"/>
    </location>
</feature>